<organism evidence="1 2">
    <name type="scientific">Cryomyces antarcticus</name>
    <dbReference type="NCBI Taxonomy" id="329879"/>
    <lineage>
        <taxon>Eukaryota</taxon>
        <taxon>Fungi</taxon>
        <taxon>Dikarya</taxon>
        <taxon>Ascomycota</taxon>
        <taxon>Pezizomycotina</taxon>
        <taxon>Dothideomycetes</taxon>
        <taxon>Dothideomycetes incertae sedis</taxon>
        <taxon>Cryomyces</taxon>
    </lineage>
</organism>
<gene>
    <name evidence="1" type="primary">BUD7_2</name>
    <name evidence="1" type="ORF">LTR16_007773</name>
</gene>
<reference evidence="1 2" key="1">
    <citation type="submission" date="2023-08" db="EMBL/GenBank/DDBJ databases">
        <title>Black Yeasts Isolated from many extreme environments.</title>
        <authorList>
            <person name="Coleine C."/>
            <person name="Stajich J.E."/>
            <person name="Selbmann L."/>
        </authorList>
    </citation>
    <scope>NUCLEOTIDE SEQUENCE [LARGE SCALE GENOMIC DNA]</scope>
    <source>
        <strain evidence="1 2">CCFEE 536</strain>
    </source>
</reference>
<keyword evidence="2" id="KW-1185">Reference proteome</keyword>
<protein>
    <submittedName>
        <fullName evidence="1">Bud site selection protein</fullName>
    </submittedName>
</protein>
<name>A0ABR0LKT0_9PEZI</name>
<evidence type="ECO:0000313" key="2">
    <source>
        <dbReference type="Proteomes" id="UP001357485"/>
    </source>
</evidence>
<dbReference type="PANTHER" id="PTHR31975:SF1">
    <property type="entry name" value="BUD SITE SELECTION PROTEIN 7-RELATED"/>
    <property type="match status" value="1"/>
</dbReference>
<dbReference type="EMBL" id="JAVRRA010018133">
    <property type="protein sequence ID" value="KAK5190421.1"/>
    <property type="molecule type" value="Genomic_DNA"/>
</dbReference>
<accession>A0ABR0LKT0</accession>
<proteinExistence type="predicted"/>
<dbReference type="Pfam" id="PF09295">
    <property type="entry name" value="ChAPs"/>
    <property type="match status" value="1"/>
</dbReference>
<evidence type="ECO:0000313" key="1">
    <source>
        <dbReference type="EMBL" id="KAK5190421.1"/>
    </source>
</evidence>
<sequence length="209" mass="23273">MRVQVQIPGTVESYCIDERGDKRVASDDLWLETYLCSVLRAYSYADDGSGSTVKKIVGVRRFNPVTSTEAEHKFLDAAERLFFNGWQLGSDPEIQVPNLVSNHLTTGLLDYIHTTGRYASGINLFEKLRTRDPEVSSLLARVYISADEEVKAVQLLHEAVHDLPMDYSLLDCQAEFCAAKGRGDLALEIAKRSVVSAPSEFGTWARLAE</sequence>
<dbReference type="PANTHER" id="PTHR31975">
    <property type="entry name" value="BUD SITE SELECTION PROTEIN 7-RELATED"/>
    <property type="match status" value="1"/>
</dbReference>
<dbReference type="InterPro" id="IPR015374">
    <property type="entry name" value="ChAPs"/>
</dbReference>
<dbReference type="Gene3D" id="1.25.40.10">
    <property type="entry name" value="Tetratricopeptide repeat domain"/>
    <property type="match status" value="1"/>
</dbReference>
<dbReference type="Proteomes" id="UP001357485">
    <property type="component" value="Unassembled WGS sequence"/>
</dbReference>
<feature type="non-terminal residue" evidence="1">
    <location>
        <position position="209"/>
    </location>
</feature>
<comment type="caution">
    <text evidence="1">The sequence shown here is derived from an EMBL/GenBank/DDBJ whole genome shotgun (WGS) entry which is preliminary data.</text>
</comment>
<dbReference type="SUPFAM" id="SSF48452">
    <property type="entry name" value="TPR-like"/>
    <property type="match status" value="1"/>
</dbReference>
<dbReference type="InterPro" id="IPR011990">
    <property type="entry name" value="TPR-like_helical_dom_sf"/>
</dbReference>